<dbReference type="eggNOG" id="COG1794">
    <property type="taxonomic scope" value="Bacteria"/>
</dbReference>
<dbReference type="HOGENOM" id="CLU_093553_0_0_5"/>
<evidence type="ECO:0000313" key="1">
    <source>
        <dbReference type="EMBL" id="ABG29963.1"/>
    </source>
</evidence>
<sequence length="241" mass="25664">MLHGQTDTMSNKGADKLGILMLDTRFPRIPGDIGNPQTWDFPVQYAVVPGASPQAVVCDDTAPFVRAFVREGQRLVAEGCTGIATTCGFLALIRPQLAQALGVPVAASALEQAAQIQATLAPDKNLGIITISKASLSPSHLRVAAVPEDCAIVGMEGSDFARSILENRADLDVARARHELVAAGQTLVETAPQTGAILLECTNMVPYAADLRRATGLPVYSIYTYLNWFHQSLNPKVFPPG</sequence>
<dbReference type="InterPro" id="IPR053714">
    <property type="entry name" value="Iso_Racemase_Enz_sf"/>
</dbReference>
<protein>
    <recommendedName>
        <fullName evidence="3">Aspartate/glutamate racemase family protein</fullName>
    </recommendedName>
</protein>
<dbReference type="Proteomes" id="UP000007029">
    <property type="component" value="Chromosome"/>
</dbReference>
<accession>Q16DI0</accession>
<proteinExistence type="predicted"/>
<reference evidence="1 2" key="1">
    <citation type="journal article" date="2007" name="J. Bacteriol.">
        <title>The complete genome sequence of Roseobacter denitrificans reveals a mixotrophic rather than photosynthetic metabolism.</title>
        <authorList>
            <person name="Swingley W.D."/>
            <person name="Sadekar S."/>
            <person name="Mastrian S.D."/>
            <person name="Matthies H.J."/>
            <person name="Hao J."/>
            <person name="Ramos H."/>
            <person name="Acharya C.R."/>
            <person name="Conrad A.L."/>
            <person name="Taylor H.L."/>
            <person name="Dejesa L.C."/>
            <person name="Shah M.K."/>
            <person name="O'huallachain M.E."/>
            <person name="Lince M.T."/>
            <person name="Blankenship R.E."/>
            <person name="Beatty J.T."/>
            <person name="Touchman J.W."/>
        </authorList>
    </citation>
    <scope>NUCLEOTIDE SEQUENCE [LARGE SCALE GENOMIC DNA]</scope>
    <source>
        <strain evidence="2">ATCC 33942 / OCh 114</strain>
    </source>
</reference>
<evidence type="ECO:0000313" key="2">
    <source>
        <dbReference type="Proteomes" id="UP000007029"/>
    </source>
</evidence>
<name>Q16DI0_ROSDO</name>
<dbReference type="Gene3D" id="3.40.50.12500">
    <property type="match status" value="1"/>
</dbReference>
<evidence type="ECO:0008006" key="3">
    <source>
        <dbReference type="Google" id="ProtNLM"/>
    </source>
</evidence>
<dbReference type="AlphaFoldDB" id="Q16DI0"/>
<dbReference type="KEGG" id="rde:RD1_0236"/>
<organism evidence="1 2">
    <name type="scientific">Roseobacter denitrificans (strain ATCC 33942 / OCh 114)</name>
    <name type="common">Erythrobacter sp. (strain OCh 114)</name>
    <name type="synonym">Roseobacter denitrificans</name>
    <dbReference type="NCBI Taxonomy" id="375451"/>
    <lineage>
        <taxon>Bacteria</taxon>
        <taxon>Pseudomonadati</taxon>
        <taxon>Pseudomonadota</taxon>
        <taxon>Alphaproteobacteria</taxon>
        <taxon>Rhodobacterales</taxon>
        <taxon>Roseobacteraceae</taxon>
        <taxon>Roseobacter</taxon>
    </lineage>
</organism>
<gene>
    <name evidence="1" type="ordered locus">RD1_0236</name>
</gene>
<dbReference type="NCBIfam" id="NF005679">
    <property type="entry name" value="PRK07475.1"/>
    <property type="match status" value="1"/>
</dbReference>
<dbReference type="EMBL" id="CP000362">
    <property type="protein sequence ID" value="ABG29963.1"/>
    <property type="molecule type" value="Genomic_DNA"/>
</dbReference>
<dbReference type="STRING" id="375451.RD1_0236"/>
<keyword evidence="2" id="KW-1185">Reference proteome</keyword>